<name>A0A8S5UV68_9CAUD</name>
<accession>A0A8S5UV68</accession>
<organism evidence="1">
    <name type="scientific">Siphoviridae sp. ctnNB1</name>
    <dbReference type="NCBI Taxonomy" id="2825660"/>
    <lineage>
        <taxon>Viruses</taxon>
        <taxon>Duplodnaviria</taxon>
        <taxon>Heunggongvirae</taxon>
        <taxon>Uroviricota</taxon>
        <taxon>Caudoviricetes</taxon>
    </lineage>
</organism>
<sequence length="62" mass="7011">MKVYELMNALSKANAGADVKISFSMTESEYVKGDAADVDLRVFRKEIEDVEFDGDWKISIYA</sequence>
<reference evidence="1" key="1">
    <citation type="journal article" date="2021" name="Proc. Natl. Acad. Sci. U.S.A.">
        <title>A Catalog of Tens of Thousands of Viruses from Human Metagenomes Reveals Hidden Associations with Chronic Diseases.</title>
        <authorList>
            <person name="Tisza M.J."/>
            <person name="Buck C.B."/>
        </authorList>
    </citation>
    <scope>NUCLEOTIDE SEQUENCE</scope>
    <source>
        <strain evidence="1">CtnNB1</strain>
    </source>
</reference>
<proteinExistence type="predicted"/>
<evidence type="ECO:0000313" key="1">
    <source>
        <dbReference type="EMBL" id="DAF98375.1"/>
    </source>
</evidence>
<dbReference type="EMBL" id="BK016146">
    <property type="protein sequence ID" value="DAF98375.1"/>
    <property type="molecule type" value="Genomic_DNA"/>
</dbReference>
<protein>
    <submittedName>
        <fullName evidence="1">Uncharacterized protein</fullName>
    </submittedName>
</protein>